<organism evidence="3 4">
    <name type="scientific">Atractosteus spatula</name>
    <name type="common">Alligator gar</name>
    <name type="synonym">Lepisosteus spatula</name>
    <dbReference type="NCBI Taxonomy" id="7917"/>
    <lineage>
        <taxon>Eukaryota</taxon>
        <taxon>Metazoa</taxon>
        <taxon>Chordata</taxon>
        <taxon>Craniata</taxon>
        <taxon>Vertebrata</taxon>
        <taxon>Euteleostomi</taxon>
        <taxon>Actinopterygii</taxon>
        <taxon>Neopterygii</taxon>
        <taxon>Holostei</taxon>
        <taxon>Semionotiformes</taxon>
        <taxon>Lepisosteidae</taxon>
        <taxon>Atractosteus</taxon>
    </lineage>
</organism>
<feature type="region of interest" description="Disordered" evidence="1">
    <location>
        <begin position="285"/>
        <end position="304"/>
    </location>
</feature>
<dbReference type="InterPro" id="IPR031442">
    <property type="entry name" value="NPAT_C"/>
</dbReference>
<feature type="compositionally biased region" description="Polar residues" evidence="1">
    <location>
        <begin position="1023"/>
        <end position="1035"/>
    </location>
</feature>
<feature type="region of interest" description="Disordered" evidence="1">
    <location>
        <begin position="113"/>
        <end position="132"/>
    </location>
</feature>
<dbReference type="InterPro" id="IPR052850">
    <property type="entry name" value="NPAT_LisH"/>
</dbReference>
<dbReference type="EMBL" id="JAAWVO010073544">
    <property type="protein sequence ID" value="MBN3324947.1"/>
    <property type="molecule type" value="Genomic_DNA"/>
</dbReference>
<feature type="compositionally biased region" description="Basic and acidic residues" evidence="1">
    <location>
        <begin position="515"/>
        <end position="525"/>
    </location>
</feature>
<reference evidence="3" key="1">
    <citation type="journal article" date="2021" name="Cell">
        <title>Tracing the genetic footprints of vertebrate landing in non-teleost ray-finned fishes.</title>
        <authorList>
            <person name="Bi X."/>
            <person name="Wang K."/>
            <person name="Yang L."/>
            <person name="Pan H."/>
            <person name="Jiang H."/>
            <person name="Wei Q."/>
            <person name="Fang M."/>
            <person name="Yu H."/>
            <person name="Zhu C."/>
            <person name="Cai Y."/>
            <person name="He Y."/>
            <person name="Gan X."/>
            <person name="Zeng H."/>
            <person name="Yu D."/>
            <person name="Zhu Y."/>
            <person name="Jiang H."/>
            <person name="Qiu Q."/>
            <person name="Yang H."/>
            <person name="Zhang Y.E."/>
            <person name="Wang W."/>
            <person name="Zhu M."/>
            <person name="He S."/>
            <person name="Zhang G."/>
        </authorList>
    </citation>
    <scope>NUCLEOTIDE SEQUENCE</scope>
    <source>
        <strain evidence="3">Allg_001</strain>
    </source>
</reference>
<feature type="compositionally biased region" description="Basic and acidic residues" evidence="1">
    <location>
        <begin position="1036"/>
        <end position="1052"/>
    </location>
</feature>
<sequence>GYLQQERLTASCRAFISESPDLKEYAEHSTEDGAIPACVFSLFGKNLNTILNEYVAIKAKGNQESQVPAMMTSLWRKLDFTLNQIRCMQNSPSIYNNQRFRTRNGILNVRHQRAQPSPPVPGGSGLLSVTPSSGQHSPGPVCVAQAMLGCSTPICYSSLHARPSPLCVSQSQGQERSRAVLNVSRDSPLQVVVPDRRFSPGQLSPGRRKCDSPRRRGGLLAGQGGAPRTPQISTVIAETEEIQNEGEQEPVSESFPQMVIENARDKILSDKSLQEKLAENINKFLGSENNPQTSKQGASGAVVQDPSIDEILGLQAEIHMTDEAIRDILEQTESDPAFQALFDLFDYGKNRSSEPGVQGGAGPISVDQSAAPAEAQESEPSESPSEPGDQGAGCKDSVSVMVPTPRTPKTKSDSGPRGKKSRKTAHPLPCVSRGLLASSTPHGSGELLLATRPAACGVGQPENRATASRHKQTSASQHCGAAVEASRGRDSNSSLLTADKDGASSSLAEEEGMDIDLHLETDASPEHVSQPSPLQPPDQEHLQKGSTDPSPGEINAPLPSCDGAQSEMRRQEATGTQNSPPEPLKSSQDHGLADKQMTVSPSEGPFAGAEQTDGGEPSNTAPEPWPCGASLQAKGQPDKPGPGASPALGELAGSACCASVTGKDGQAIGESHSGDGKGPSPAPCRGSPRELVAVAPGATLQPPVGNPPCQEHGAEEGVQLSLASAPEVQAEAGFLQLVPASSSYGGSSGYFLVADQAAAGQAGSQPQVMVGPVSSMPHILATPPRSRPVISSSGSALFISSPVQPVLQSMVVPVSVVGQSTSGSFSVAPSQMPLSVRPAVNCAFKVKLKPKLAPKASTDIVTSLLLLFFFPSPVPLQPRLKTAGPSQHAAAAEASSSSPPPASGSNPMSGQSHRRVLCFDLAAPERSLGTTPALVQTRSSGDSSASVEAPVVVTPTVFTAASSSAEQPKTKGPGSPRKELERSRPPSSTDSSKGAPLQTESEHRQNPHGSRGDEAAAKRESSVRSLDSGNKSQTSDNKEEQGGTESKRDSAHSCKAAAADPRLKSNVSGTRKEADQSARGREGLAETRGPSQDAVHVAADKENKLEGRSQERQPAAALPPVEPAGAHASQLSGIRHPNKTSPLTKQAAEMLQDIQGHIPTATPSKSPELPLPRTPGSGRQPEEPLDCLRTPVRPRQGRDGEGTPRHLPPPATPDLPTCSPASEAGSENSINMAAHTLMILSRAAIARKGTPLKDSVQQQGTAGAGAKDRKRKHAKVCSSPPGQKDQQCSLSSSSKKKAKKQKKLLDSFPDDLDVDKFLSSLHYDE</sequence>
<evidence type="ECO:0000259" key="2">
    <source>
        <dbReference type="Pfam" id="PF15712"/>
    </source>
</evidence>
<feature type="compositionally biased region" description="Low complexity" evidence="1">
    <location>
        <begin position="883"/>
        <end position="910"/>
    </location>
</feature>
<keyword evidence="4" id="KW-1185">Reference proteome</keyword>
<dbReference type="PANTHER" id="PTHR15087:SF14">
    <property type="entry name" value="PROTEIN NPAT"/>
    <property type="match status" value="1"/>
</dbReference>
<dbReference type="Pfam" id="PF15712">
    <property type="entry name" value="NPAT_C"/>
    <property type="match status" value="1"/>
</dbReference>
<gene>
    <name evidence="3" type="primary">Npat</name>
    <name evidence="3" type="ORF">GTO95_0015160</name>
</gene>
<feature type="compositionally biased region" description="Basic and acidic residues" evidence="1">
    <location>
        <begin position="1098"/>
        <end position="1111"/>
    </location>
</feature>
<feature type="region of interest" description="Disordered" evidence="1">
    <location>
        <begin position="960"/>
        <end position="1229"/>
    </location>
</feature>
<feature type="region of interest" description="Disordered" evidence="1">
    <location>
        <begin position="352"/>
        <end position="688"/>
    </location>
</feature>
<evidence type="ECO:0000313" key="4">
    <source>
        <dbReference type="Proteomes" id="UP000736164"/>
    </source>
</evidence>
<dbReference type="Proteomes" id="UP000736164">
    <property type="component" value="Unassembled WGS sequence"/>
</dbReference>
<accession>A0A8J7P483</accession>
<name>A0A8J7P483_ATRSP</name>
<feature type="region of interest" description="Disordered" evidence="1">
    <location>
        <begin position="196"/>
        <end position="230"/>
    </location>
</feature>
<feature type="compositionally biased region" description="Basic and acidic residues" evidence="1">
    <location>
        <begin position="1000"/>
        <end position="1022"/>
    </location>
</feature>
<dbReference type="GO" id="GO:0005634">
    <property type="term" value="C:nucleus"/>
    <property type="evidence" value="ECO:0007669"/>
    <property type="project" value="TreeGrafter"/>
</dbReference>
<feature type="non-terminal residue" evidence="3">
    <location>
        <position position="1"/>
    </location>
</feature>
<feature type="region of interest" description="Disordered" evidence="1">
    <location>
        <begin position="880"/>
        <end position="913"/>
    </location>
</feature>
<proteinExistence type="predicted"/>
<dbReference type="PANTHER" id="PTHR15087">
    <property type="entry name" value="PROTEIN NPAT"/>
    <property type="match status" value="1"/>
</dbReference>
<comment type="caution">
    <text evidence="3">The sequence shown here is derived from an EMBL/GenBank/DDBJ whole genome shotgun (WGS) entry which is preliminary data.</text>
</comment>
<feature type="compositionally biased region" description="Low complexity" evidence="1">
    <location>
        <begin position="1283"/>
        <end position="1293"/>
    </location>
</feature>
<feature type="region of interest" description="Disordered" evidence="1">
    <location>
        <begin position="1250"/>
        <end position="1306"/>
    </location>
</feature>
<evidence type="ECO:0000313" key="3">
    <source>
        <dbReference type="EMBL" id="MBN3324947.1"/>
    </source>
</evidence>
<feature type="domain" description="Protein NPAT C-terminal" evidence="2">
    <location>
        <begin position="711"/>
        <end position="1325"/>
    </location>
</feature>
<dbReference type="GO" id="GO:0003712">
    <property type="term" value="F:transcription coregulator activity"/>
    <property type="evidence" value="ECO:0007669"/>
    <property type="project" value="TreeGrafter"/>
</dbReference>
<feature type="compositionally biased region" description="Basic and acidic residues" evidence="1">
    <location>
        <begin position="1070"/>
        <end position="1085"/>
    </location>
</feature>
<protein>
    <submittedName>
        <fullName evidence="3">NPAT protein</fullName>
    </submittedName>
</protein>
<feature type="non-terminal residue" evidence="3">
    <location>
        <position position="1325"/>
    </location>
</feature>
<feature type="compositionally biased region" description="Polar residues" evidence="1">
    <location>
        <begin position="287"/>
        <end position="297"/>
    </location>
</feature>
<evidence type="ECO:0000256" key="1">
    <source>
        <dbReference type="SAM" id="MobiDB-lite"/>
    </source>
</evidence>